<evidence type="ECO:0000256" key="2">
    <source>
        <dbReference type="PROSITE-ProRule" id="PRU00708"/>
    </source>
</evidence>
<evidence type="ECO:0000313" key="4">
    <source>
        <dbReference type="Proteomes" id="UP000001514"/>
    </source>
</evidence>
<dbReference type="Proteomes" id="UP000001514">
    <property type="component" value="Unassembled WGS sequence"/>
</dbReference>
<dbReference type="AlphaFoldDB" id="D8R076"/>
<dbReference type="InterPro" id="IPR002885">
    <property type="entry name" value="PPR_rpt"/>
</dbReference>
<dbReference type="PROSITE" id="PS51375">
    <property type="entry name" value="PPR"/>
    <property type="match status" value="5"/>
</dbReference>
<dbReference type="eggNOG" id="KOG4197">
    <property type="taxonomic scope" value="Eukaryota"/>
</dbReference>
<evidence type="ECO:0008006" key="5">
    <source>
        <dbReference type="Google" id="ProtNLM"/>
    </source>
</evidence>
<dbReference type="Gramene" id="EFJ34533">
    <property type="protein sequence ID" value="EFJ34533"/>
    <property type="gene ID" value="SELMODRAFT_81828"/>
</dbReference>
<reference evidence="3 4" key="1">
    <citation type="journal article" date="2011" name="Science">
        <title>The Selaginella genome identifies genetic changes associated with the evolution of vascular plants.</title>
        <authorList>
            <person name="Banks J.A."/>
            <person name="Nishiyama T."/>
            <person name="Hasebe M."/>
            <person name="Bowman J.L."/>
            <person name="Gribskov M."/>
            <person name="dePamphilis C."/>
            <person name="Albert V.A."/>
            <person name="Aono N."/>
            <person name="Aoyama T."/>
            <person name="Ambrose B.A."/>
            <person name="Ashton N.W."/>
            <person name="Axtell M.J."/>
            <person name="Barker E."/>
            <person name="Barker M.S."/>
            <person name="Bennetzen J.L."/>
            <person name="Bonawitz N.D."/>
            <person name="Chapple C."/>
            <person name="Cheng C."/>
            <person name="Correa L.G."/>
            <person name="Dacre M."/>
            <person name="DeBarry J."/>
            <person name="Dreyer I."/>
            <person name="Elias M."/>
            <person name="Engstrom E.M."/>
            <person name="Estelle M."/>
            <person name="Feng L."/>
            <person name="Finet C."/>
            <person name="Floyd S.K."/>
            <person name="Frommer W.B."/>
            <person name="Fujita T."/>
            <person name="Gramzow L."/>
            <person name="Gutensohn M."/>
            <person name="Harholt J."/>
            <person name="Hattori M."/>
            <person name="Heyl A."/>
            <person name="Hirai T."/>
            <person name="Hiwatashi Y."/>
            <person name="Ishikawa M."/>
            <person name="Iwata M."/>
            <person name="Karol K.G."/>
            <person name="Koehler B."/>
            <person name="Kolukisaoglu U."/>
            <person name="Kubo M."/>
            <person name="Kurata T."/>
            <person name="Lalonde S."/>
            <person name="Li K."/>
            <person name="Li Y."/>
            <person name="Litt A."/>
            <person name="Lyons E."/>
            <person name="Manning G."/>
            <person name="Maruyama T."/>
            <person name="Michael T.P."/>
            <person name="Mikami K."/>
            <person name="Miyazaki S."/>
            <person name="Morinaga S."/>
            <person name="Murata T."/>
            <person name="Mueller-Roeber B."/>
            <person name="Nelson D.R."/>
            <person name="Obara M."/>
            <person name="Oguri Y."/>
            <person name="Olmstead R.G."/>
            <person name="Onodera N."/>
            <person name="Petersen B.L."/>
            <person name="Pils B."/>
            <person name="Prigge M."/>
            <person name="Rensing S.A."/>
            <person name="Riano-Pachon D.M."/>
            <person name="Roberts A.W."/>
            <person name="Sato Y."/>
            <person name="Scheller H.V."/>
            <person name="Schulz B."/>
            <person name="Schulz C."/>
            <person name="Shakirov E.V."/>
            <person name="Shibagaki N."/>
            <person name="Shinohara N."/>
            <person name="Shippen D.E."/>
            <person name="Soerensen I."/>
            <person name="Sotooka R."/>
            <person name="Sugimoto N."/>
            <person name="Sugita M."/>
            <person name="Sumikawa N."/>
            <person name="Tanurdzic M."/>
            <person name="Theissen G."/>
            <person name="Ulvskov P."/>
            <person name="Wakazuki S."/>
            <person name="Weng J.K."/>
            <person name="Willats W.W."/>
            <person name="Wipf D."/>
            <person name="Wolf P.G."/>
            <person name="Yang L."/>
            <person name="Zimmer A.D."/>
            <person name="Zhu Q."/>
            <person name="Mitros T."/>
            <person name="Hellsten U."/>
            <person name="Loque D."/>
            <person name="Otillar R."/>
            <person name="Salamov A."/>
            <person name="Schmutz J."/>
            <person name="Shapiro H."/>
            <person name="Lindquist E."/>
            <person name="Lucas S."/>
            <person name="Rokhsar D."/>
            <person name="Grigoriev I.V."/>
        </authorList>
    </citation>
    <scope>NUCLEOTIDE SEQUENCE [LARGE SCALE GENOMIC DNA]</scope>
</reference>
<dbReference type="InParanoid" id="D8R076"/>
<dbReference type="Pfam" id="PF13041">
    <property type="entry name" value="PPR_2"/>
    <property type="match status" value="1"/>
</dbReference>
<feature type="repeat" description="PPR" evidence="2">
    <location>
        <begin position="183"/>
        <end position="213"/>
    </location>
</feature>
<evidence type="ECO:0000313" key="3">
    <source>
        <dbReference type="EMBL" id="EFJ34533.1"/>
    </source>
</evidence>
<feature type="repeat" description="PPR" evidence="2">
    <location>
        <begin position="343"/>
        <end position="377"/>
    </location>
</feature>
<dbReference type="HOGENOM" id="CLU_002706_37_2_1"/>
<feature type="repeat" description="PPR" evidence="2">
    <location>
        <begin position="121"/>
        <end position="155"/>
    </location>
</feature>
<dbReference type="InterPro" id="IPR011990">
    <property type="entry name" value="TPR-like_helical_dom_sf"/>
</dbReference>
<keyword evidence="4" id="KW-1185">Reference proteome</keyword>
<proteinExistence type="predicted"/>
<accession>D8R076</accession>
<dbReference type="PANTHER" id="PTHR47925">
    <property type="entry name" value="OS01G0913400 PROTEIN-RELATED"/>
    <property type="match status" value="1"/>
</dbReference>
<name>D8R076_SELML</name>
<dbReference type="Gene3D" id="1.25.40.10">
    <property type="entry name" value="Tetratricopeptide repeat domain"/>
    <property type="match status" value="5"/>
</dbReference>
<dbReference type="NCBIfam" id="TIGR00756">
    <property type="entry name" value="PPR"/>
    <property type="match status" value="3"/>
</dbReference>
<dbReference type="EMBL" id="GL377569">
    <property type="protein sequence ID" value="EFJ34533.1"/>
    <property type="molecule type" value="Genomic_DNA"/>
</dbReference>
<sequence length="520" mass="57410">MYGKCGSVENARKVFDSISQCDAISWNILIAAYAQNGHLYEAKTLFKETPQKDVVSWNTVITAFLQEGKTSIANGYFDRMPQRNAVSGNLMVQAFAQLGQIDRAKEVFDSMPEANSWSWHNRVAANSMLQGLIRSGRIVQAKAIFDEMPERDVASWTSIAFAFAQAGDLDQSARLFHRSPQLDVVSCNSIISAFGASGELEFARWVFDSMPNAARNTISWTAMLHAHAQRCDREGVKRCFDAMPTHDLVSWAALLGCYIHLGELDRARDALARMPNWSGLAWNSVLSAAAENNLVAMAEPLFREIPDKEDPLACAMMIGLYAQNGRIDRAWEAFIGVPERSRTVVAWTGMVGGYAQTGHPERALELFREMELSGVIPDRVAMITVMDACSHAGELDRGVCYFVSTQADYGIESSCDHWCCAVDLLGRAGEIERAEELVDAMPFVPGGAVWGSLLNGCRIQRDLGRAIRAAEQLVLDLEPGNSGPILALASIYCGLDWNVGAQTKERELSKQEKHKRTQNN</sequence>
<dbReference type="FunFam" id="1.25.40.10:FF:000242">
    <property type="entry name" value="Pentatricopeptide repeat-containing protein"/>
    <property type="match status" value="1"/>
</dbReference>
<dbReference type="KEGG" id="smo:SELMODRAFT_81828"/>
<feature type="repeat" description="PPR" evidence="2">
    <location>
        <begin position="22"/>
        <end position="56"/>
    </location>
</feature>
<keyword evidence="1" id="KW-0677">Repeat</keyword>
<dbReference type="PANTHER" id="PTHR47925:SF84">
    <property type="entry name" value="PENTATRICOPEPTIDE REPEAT-CONTAINING PROTEIN"/>
    <property type="match status" value="1"/>
</dbReference>
<organism evidence="4">
    <name type="scientific">Selaginella moellendorffii</name>
    <name type="common">Spikemoss</name>
    <dbReference type="NCBI Taxonomy" id="88036"/>
    <lineage>
        <taxon>Eukaryota</taxon>
        <taxon>Viridiplantae</taxon>
        <taxon>Streptophyta</taxon>
        <taxon>Embryophyta</taxon>
        <taxon>Tracheophyta</taxon>
        <taxon>Lycopodiopsida</taxon>
        <taxon>Selaginellales</taxon>
        <taxon>Selaginellaceae</taxon>
        <taxon>Selaginella</taxon>
    </lineage>
</organism>
<evidence type="ECO:0000256" key="1">
    <source>
        <dbReference type="ARBA" id="ARBA00022737"/>
    </source>
</evidence>
<feature type="repeat" description="PPR" evidence="2">
    <location>
        <begin position="84"/>
        <end position="118"/>
    </location>
</feature>
<protein>
    <recommendedName>
        <fullName evidence="5">Pentacotripeptide-repeat region of PRORP domain-containing protein</fullName>
    </recommendedName>
</protein>
<gene>
    <name evidence="3" type="ORF">SELMODRAFT_81828</name>
</gene>
<dbReference type="Pfam" id="PF01535">
    <property type="entry name" value="PPR"/>
    <property type="match status" value="7"/>
</dbReference>